<name>A0ABW8TGX6_9CLOT</name>
<reference evidence="1 2" key="1">
    <citation type="submission" date="2024-11" db="EMBL/GenBank/DDBJ databases">
        <authorList>
            <person name="Heng Y.C."/>
            <person name="Lim A.C.H."/>
            <person name="Lee J.K.Y."/>
            <person name="Kittelmann S."/>
        </authorList>
    </citation>
    <scope>NUCLEOTIDE SEQUENCE [LARGE SCALE GENOMIC DNA]</scope>
    <source>
        <strain evidence="1 2">WILCCON 0114</strain>
    </source>
</reference>
<proteinExistence type="predicted"/>
<dbReference type="EMBL" id="JBJIAA010000012">
    <property type="protein sequence ID" value="MFL0251713.1"/>
    <property type="molecule type" value="Genomic_DNA"/>
</dbReference>
<dbReference type="PANTHER" id="PTHR30087">
    <property type="entry name" value="INNER MEMBRANE PROTEIN"/>
    <property type="match status" value="1"/>
</dbReference>
<dbReference type="PANTHER" id="PTHR30087:SF1">
    <property type="entry name" value="HYPOTHETICAL CYTOSOLIC PROTEIN"/>
    <property type="match status" value="1"/>
</dbReference>
<evidence type="ECO:0000313" key="1">
    <source>
        <dbReference type="EMBL" id="MFL0251713.1"/>
    </source>
</evidence>
<dbReference type="Pfam" id="PF04463">
    <property type="entry name" value="2-thiour_desulf"/>
    <property type="match status" value="1"/>
</dbReference>
<sequence length="148" mass="15549">MQLVSACLCGINCRYSGDSSVNKKIIELLKNGGALPVCPEQLGGLQTPRKPCEIVGGAGKEVLLGKAKVIDKDGNDRTFEFVRGAQEVLNIAKIVGSKKAILKAKSPSCGCGKIYDGTFSGNKIAGNGITAQLLLENGIEVITEEDLK</sequence>
<protein>
    <submittedName>
        <fullName evidence="1">DUF523 domain-containing protein</fullName>
    </submittedName>
</protein>
<accession>A0ABW8TGX6</accession>
<dbReference type="Proteomes" id="UP001623592">
    <property type="component" value="Unassembled WGS sequence"/>
</dbReference>
<dbReference type="RefSeq" id="WP_406788483.1">
    <property type="nucleotide sequence ID" value="NZ_JBJIAA010000012.1"/>
</dbReference>
<gene>
    <name evidence="1" type="ORF">ACJDT4_14945</name>
</gene>
<dbReference type="InterPro" id="IPR007553">
    <property type="entry name" value="2-thiour_desulf"/>
</dbReference>
<organism evidence="1 2">
    <name type="scientific">Clostridium neuense</name>
    <dbReference type="NCBI Taxonomy" id="1728934"/>
    <lineage>
        <taxon>Bacteria</taxon>
        <taxon>Bacillati</taxon>
        <taxon>Bacillota</taxon>
        <taxon>Clostridia</taxon>
        <taxon>Eubacteriales</taxon>
        <taxon>Clostridiaceae</taxon>
        <taxon>Clostridium</taxon>
    </lineage>
</organism>
<evidence type="ECO:0000313" key="2">
    <source>
        <dbReference type="Proteomes" id="UP001623592"/>
    </source>
</evidence>
<keyword evidence="2" id="KW-1185">Reference proteome</keyword>
<comment type="caution">
    <text evidence="1">The sequence shown here is derived from an EMBL/GenBank/DDBJ whole genome shotgun (WGS) entry which is preliminary data.</text>
</comment>